<dbReference type="EMBL" id="UINC01083050">
    <property type="protein sequence ID" value="SVC28376.1"/>
    <property type="molecule type" value="Genomic_DNA"/>
</dbReference>
<reference evidence="3" key="1">
    <citation type="submission" date="2018-05" db="EMBL/GenBank/DDBJ databases">
        <authorList>
            <person name="Lanie J.A."/>
            <person name="Ng W.-L."/>
            <person name="Kazmierczak K.M."/>
            <person name="Andrzejewski T.M."/>
            <person name="Davidsen T.M."/>
            <person name="Wayne K.J."/>
            <person name="Tettelin H."/>
            <person name="Glass J.I."/>
            <person name="Rusch D."/>
            <person name="Podicherti R."/>
            <person name="Tsui H.-C.T."/>
            <person name="Winkler M.E."/>
        </authorList>
    </citation>
    <scope>NUCLEOTIDE SEQUENCE</scope>
</reference>
<name>A0A382KVF9_9ZZZZ</name>
<organism evidence="3">
    <name type="scientific">marine metagenome</name>
    <dbReference type="NCBI Taxonomy" id="408172"/>
    <lineage>
        <taxon>unclassified sequences</taxon>
        <taxon>metagenomes</taxon>
        <taxon>ecological metagenomes</taxon>
    </lineage>
</organism>
<feature type="domain" description="Zinc-ribbon" evidence="2">
    <location>
        <begin position="138"/>
        <end position="158"/>
    </location>
</feature>
<dbReference type="Pfam" id="PF13240">
    <property type="entry name" value="Zn_Ribbon_1"/>
    <property type="match status" value="1"/>
</dbReference>
<dbReference type="Pfam" id="PF05656">
    <property type="entry name" value="DUF805"/>
    <property type="match status" value="1"/>
</dbReference>
<dbReference type="InterPro" id="IPR026870">
    <property type="entry name" value="Zinc_ribbon_dom"/>
</dbReference>
<keyword evidence="1" id="KW-0472">Membrane</keyword>
<dbReference type="GO" id="GO:0005886">
    <property type="term" value="C:plasma membrane"/>
    <property type="evidence" value="ECO:0007669"/>
    <property type="project" value="TreeGrafter"/>
</dbReference>
<dbReference type="PANTHER" id="PTHR34980">
    <property type="entry name" value="INNER MEMBRANE PROTEIN-RELATED-RELATED"/>
    <property type="match status" value="1"/>
</dbReference>
<sequence>MTFTQAVSSGLSRYFDFRTRSSRSEYWWWSVFSLLAGIVTSTLDLLIGVAVLNGITSLVLFMPGLAVAIRRLHDINRSGWWFLIAFTIIGIVLLIYWYIQPGTRGSNDFGADPLRPDTGPNFEGIIVEPAYQIGAGDCNNCGTPLEQDANFCQSCGAAALPENNLE</sequence>
<dbReference type="PANTHER" id="PTHR34980:SF2">
    <property type="entry name" value="INNER MEMBRANE PROTEIN YHAH-RELATED"/>
    <property type="match status" value="1"/>
</dbReference>
<keyword evidence="1" id="KW-0812">Transmembrane</keyword>
<accession>A0A382KVF9</accession>
<gene>
    <name evidence="3" type="ORF">METZ01_LOCUS281230</name>
</gene>
<feature type="transmembrane region" description="Helical" evidence="1">
    <location>
        <begin position="26"/>
        <end position="43"/>
    </location>
</feature>
<dbReference type="InterPro" id="IPR008523">
    <property type="entry name" value="DUF805"/>
</dbReference>
<keyword evidence="1" id="KW-1133">Transmembrane helix</keyword>
<evidence type="ECO:0000259" key="2">
    <source>
        <dbReference type="Pfam" id="PF13240"/>
    </source>
</evidence>
<feature type="transmembrane region" description="Helical" evidence="1">
    <location>
        <begin position="80"/>
        <end position="99"/>
    </location>
</feature>
<feature type="transmembrane region" description="Helical" evidence="1">
    <location>
        <begin position="49"/>
        <end position="68"/>
    </location>
</feature>
<protein>
    <recommendedName>
        <fullName evidence="2">Zinc-ribbon domain-containing protein</fullName>
    </recommendedName>
</protein>
<evidence type="ECO:0000256" key="1">
    <source>
        <dbReference type="SAM" id="Phobius"/>
    </source>
</evidence>
<proteinExistence type="predicted"/>
<dbReference type="AlphaFoldDB" id="A0A382KVF9"/>
<evidence type="ECO:0000313" key="3">
    <source>
        <dbReference type="EMBL" id="SVC28376.1"/>
    </source>
</evidence>